<dbReference type="GO" id="GO:0008320">
    <property type="term" value="F:protein transmembrane transporter activity"/>
    <property type="evidence" value="ECO:0007669"/>
    <property type="project" value="TreeGrafter"/>
</dbReference>
<feature type="domain" description="Haemolysin activator HlyB C-terminal" evidence="5">
    <location>
        <begin position="233"/>
        <end position="527"/>
    </location>
</feature>
<evidence type="ECO:0000313" key="8">
    <source>
        <dbReference type="Proteomes" id="UP000421425"/>
    </source>
</evidence>
<gene>
    <name evidence="7" type="ORF">F8Y55_09300</name>
</gene>
<keyword evidence="3" id="KW-0998">Cell outer membrane</keyword>
<dbReference type="Pfam" id="PF03865">
    <property type="entry name" value="ShlB"/>
    <property type="match status" value="1"/>
</dbReference>
<reference evidence="7 8" key="1">
    <citation type="submission" date="2019-10" db="EMBL/GenBank/DDBJ databases">
        <authorList>
            <consortium name="PulseNet: The National Subtyping Network for Foodborne Disease Surveillance"/>
            <person name="Tarr C.L."/>
            <person name="Trees E."/>
            <person name="Katz L.S."/>
            <person name="Carleton-Romer H.A."/>
            <person name="Stroika S."/>
            <person name="Kucerova Z."/>
            <person name="Roache K.F."/>
            <person name="Sabol A.L."/>
            <person name="Besser J."/>
            <person name="Gerner-Smidt P."/>
        </authorList>
    </citation>
    <scope>NUCLEOTIDE SEQUENCE [LARGE SCALE GENOMIC DNA]</scope>
    <source>
        <strain evidence="7 8">PNUSAC012091</strain>
    </source>
</reference>
<feature type="compositionally biased region" description="Low complexity" evidence="4">
    <location>
        <begin position="36"/>
        <end position="62"/>
    </location>
</feature>
<keyword evidence="2" id="KW-0812">Transmembrane</keyword>
<name>A0A3X8T8F7_CAMJU</name>
<accession>A0A3X8T8F7</accession>
<organism evidence="7 8">
    <name type="scientific">Campylobacter jejuni</name>
    <dbReference type="NCBI Taxonomy" id="197"/>
    <lineage>
        <taxon>Bacteria</taxon>
        <taxon>Pseudomonadati</taxon>
        <taxon>Campylobacterota</taxon>
        <taxon>Epsilonproteobacteria</taxon>
        <taxon>Campylobacterales</taxon>
        <taxon>Campylobacteraceae</taxon>
        <taxon>Campylobacter</taxon>
    </lineage>
</organism>
<dbReference type="Pfam" id="PF08479">
    <property type="entry name" value="POTRA_2"/>
    <property type="match status" value="1"/>
</dbReference>
<keyword evidence="1" id="KW-0472">Membrane</keyword>
<dbReference type="EMBL" id="AALHBX010000027">
    <property type="protein sequence ID" value="ECZ5738787.1"/>
    <property type="molecule type" value="Genomic_DNA"/>
</dbReference>
<feature type="region of interest" description="Disordered" evidence="4">
    <location>
        <begin position="31"/>
        <end position="87"/>
    </location>
</feature>
<dbReference type="GO" id="GO:0098046">
    <property type="term" value="C:type V protein secretion system complex"/>
    <property type="evidence" value="ECO:0007669"/>
    <property type="project" value="TreeGrafter"/>
</dbReference>
<proteinExistence type="predicted"/>
<feature type="compositionally biased region" description="Polar residues" evidence="4">
    <location>
        <begin position="63"/>
        <end position="83"/>
    </location>
</feature>
<dbReference type="InterPro" id="IPR005565">
    <property type="entry name" value="Hemolysn_activator_HlyB_C"/>
</dbReference>
<evidence type="ECO:0000256" key="3">
    <source>
        <dbReference type="ARBA" id="ARBA00023237"/>
    </source>
</evidence>
<feature type="domain" description="Polypeptide-transport-associated ShlB-type" evidence="6">
    <location>
        <begin position="111"/>
        <end position="164"/>
    </location>
</feature>
<comment type="caution">
    <text evidence="7">The sequence shown here is derived from an EMBL/GenBank/DDBJ whole genome shotgun (WGS) entry which is preliminary data.</text>
</comment>
<dbReference type="Gene3D" id="2.40.160.50">
    <property type="entry name" value="membrane protein fhac: a member of the omp85/tpsb transporter family"/>
    <property type="match status" value="1"/>
</dbReference>
<dbReference type="PANTHER" id="PTHR34597">
    <property type="entry name" value="SLR1661 PROTEIN"/>
    <property type="match status" value="1"/>
</dbReference>
<keyword evidence="1" id="KW-1134">Transmembrane beta strand</keyword>
<dbReference type="GO" id="GO:0046819">
    <property type="term" value="P:protein secretion by the type V secretion system"/>
    <property type="evidence" value="ECO:0007669"/>
    <property type="project" value="TreeGrafter"/>
</dbReference>
<evidence type="ECO:0000256" key="1">
    <source>
        <dbReference type="ARBA" id="ARBA00022452"/>
    </source>
</evidence>
<protein>
    <submittedName>
        <fullName evidence="7">ShlB/FhaC/HecB family hemolysin secretion/activation protein</fullName>
    </submittedName>
</protein>
<dbReference type="Gene3D" id="3.10.20.310">
    <property type="entry name" value="membrane protein fhac"/>
    <property type="match status" value="1"/>
</dbReference>
<evidence type="ECO:0000256" key="4">
    <source>
        <dbReference type="SAM" id="MobiDB-lite"/>
    </source>
</evidence>
<evidence type="ECO:0000313" key="7">
    <source>
        <dbReference type="EMBL" id="ECZ5738787.1"/>
    </source>
</evidence>
<evidence type="ECO:0000259" key="5">
    <source>
        <dbReference type="Pfam" id="PF03865"/>
    </source>
</evidence>
<evidence type="ECO:0000256" key="2">
    <source>
        <dbReference type="ARBA" id="ARBA00022692"/>
    </source>
</evidence>
<dbReference type="AlphaFoldDB" id="A0A3X8T8F7"/>
<dbReference type="InterPro" id="IPR051544">
    <property type="entry name" value="TPS_OM_transporter"/>
</dbReference>
<sequence>MLEQSPYKEDANLKNYNNTLKVKDGVIIIDHSNTSDDNNSKTINTKKNTQKDNNNTQKNQPNLSNDNTLKTKTPNSNTPSLKNTSKEESIHKVSFSFHITNKNINFKDLGLDEQVLQEALNDYKKESISVQDLQDIANIISYYVQVSGYPAATAYIPQQELKDQIQINITLGVLGKYVVQNNSSVRDYAIESKLPNHKGEIITTKLVEDAVYKVNEMYGIQTLASLKAGDNPGETDVVIETTPSDSFVSVLFYGDNYGIKESGRYRGGASMSFNNIAHQGDSLNAYLQRSDEAQTNYGISYTTFLGNLKITPSYSKGNYALGGIWREFDFIGTSENLGIDLKYPLWITTYNSFYLTSSYYHKKLSDSKFDILTFDKSSDTISFGIEGVYNGISNDSFSYSANVSYGNVKDEGMTIVGIGTSKVGGVEFGKFAKLNVNLNNAYFFNDTFTHLFSLNYQQVINGATLDSSETISLRGPYGVRAYNNGDGEGDNAVVASFGLRMATPLKDFYITPFYDIGYSWYENDSYTNYMDAYGLQLLYNKTGNFYVKLDLARALKKYKLDDDYSSKAYVSFGKYF</sequence>
<dbReference type="Proteomes" id="UP000421425">
    <property type="component" value="Unassembled WGS sequence"/>
</dbReference>
<dbReference type="InterPro" id="IPR013686">
    <property type="entry name" value="Polypept-transport_assoc_ShlB"/>
</dbReference>
<evidence type="ECO:0000259" key="6">
    <source>
        <dbReference type="Pfam" id="PF08479"/>
    </source>
</evidence>
<dbReference type="RefSeq" id="WP_038402202.1">
    <property type="nucleotide sequence ID" value="NZ_AP028388.1"/>
</dbReference>
<dbReference type="PANTHER" id="PTHR34597:SF1">
    <property type="entry name" value="HEME_HEMOPEXIN TRANSPORTER PROTEIN HUXB"/>
    <property type="match status" value="1"/>
</dbReference>